<evidence type="ECO:0000313" key="2">
    <source>
        <dbReference type="EMBL" id="AUB84483.1"/>
    </source>
</evidence>
<dbReference type="Proteomes" id="UP000232638">
    <property type="component" value="Chromosome"/>
</dbReference>
<feature type="transmembrane region" description="Helical" evidence="1">
    <location>
        <begin position="54"/>
        <end position="77"/>
    </location>
</feature>
<dbReference type="EMBL" id="CP020370">
    <property type="protein sequence ID" value="AUB84483.1"/>
    <property type="molecule type" value="Genomic_DNA"/>
</dbReference>
<gene>
    <name evidence="2" type="ORF">THSYN_28470</name>
</gene>
<keyword evidence="1" id="KW-0812">Transmembrane</keyword>
<keyword evidence="1" id="KW-0472">Membrane</keyword>
<proteinExistence type="predicted"/>
<sequence length="164" mass="17964">MNLNAAIPLALHELASTVWVGGMFFAIFAVRPTLKGVADPAQRVRLAIGIFRRFFPWVWVAIATLWVSGLWIAVAAYGKQVGLHVHIMMGIALVMTLIFAWIFAFPHRQMIRIADGYENWGWAAAKLSVVRKLMAVNLALGMLNVVVGAVGPALEPAVRALFKG</sequence>
<feature type="transmembrane region" description="Helical" evidence="1">
    <location>
        <begin position="83"/>
        <end position="104"/>
    </location>
</feature>
<protein>
    <recommendedName>
        <fullName evidence="4">Copper resistance protein D domain-containing protein</fullName>
    </recommendedName>
</protein>
<dbReference type="KEGG" id="tsy:THSYN_28470"/>
<accession>A0A2K8UFW3</accession>
<evidence type="ECO:0008006" key="4">
    <source>
        <dbReference type="Google" id="ProtNLM"/>
    </source>
</evidence>
<dbReference type="OrthoDB" id="8419862at2"/>
<evidence type="ECO:0000313" key="3">
    <source>
        <dbReference type="Proteomes" id="UP000232638"/>
    </source>
</evidence>
<dbReference type="AlphaFoldDB" id="A0A2K8UFW3"/>
<reference evidence="2 3" key="1">
    <citation type="submission" date="2017-03" db="EMBL/GenBank/DDBJ databases">
        <title>Complete genome sequence of Candidatus 'Thiodictyon syntrophicum' sp. nov. strain Cad16T, a photolithoautotroph purple sulfur bacterium isolated from an alpine meromictic lake.</title>
        <authorList>
            <person name="Luedin S.M."/>
            <person name="Pothier J.F."/>
            <person name="Danza F."/>
            <person name="Storelli N."/>
            <person name="Wittwer M."/>
            <person name="Tonolla M."/>
        </authorList>
    </citation>
    <scope>NUCLEOTIDE SEQUENCE [LARGE SCALE GENOMIC DNA]</scope>
    <source>
        <strain evidence="2 3">Cad16T</strain>
    </source>
</reference>
<keyword evidence="1" id="KW-1133">Transmembrane helix</keyword>
<organism evidence="2 3">
    <name type="scientific">Candidatus Thiodictyon syntrophicum</name>
    <dbReference type="NCBI Taxonomy" id="1166950"/>
    <lineage>
        <taxon>Bacteria</taxon>
        <taxon>Pseudomonadati</taxon>
        <taxon>Pseudomonadota</taxon>
        <taxon>Gammaproteobacteria</taxon>
        <taxon>Chromatiales</taxon>
        <taxon>Chromatiaceae</taxon>
        <taxon>Thiodictyon</taxon>
    </lineage>
</organism>
<keyword evidence="3" id="KW-1185">Reference proteome</keyword>
<evidence type="ECO:0000256" key="1">
    <source>
        <dbReference type="SAM" id="Phobius"/>
    </source>
</evidence>
<name>A0A2K8UFW3_9GAMM</name>
<feature type="transmembrane region" description="Helical" evidence="1">
    <location>
        <begin position="14"/>
        <end position="34"/>
    </location>
</feature>
<dbReference type="RefSeq" id="WP_100922135.1">
    <property type="nucleotide sequence ID" value="NZ_CP020370.1"/>
</dbReference>
<feature type="transmembrane region" description="Helical" evidence="1">
    <location>
        <begin position="135"/>
        <end position="154"/>
    </location>
</feature>